<evidence type="ECO:0000313" key="3">
    <source>
        <dbReference type="EMBL" id="GGR34651.1"/>
    </source>
</evidence>
<feature type="transmembrane region" description="Helical" evidence="2">
    <location>
        <begin position="688"/>
        <end position="706"/>
    </location>
</feature>
<reference evidence="3" key="1">
    <citation type="journal article" date="2014" name="Int. J. Syst. Evol. Microbiol.">
        <title>Complete genome sequence of Corynebacterium casei LMG S-19264T (=DSM 44701T), isolated from a smear-ripened cheese.</title>
        <authorList>
            <consortium name="US DOE Joint Genome Institute (JGI-PGF)"/>
            <person name="Walter F."/>
            <person name="Albersmeier A."/>
            <person name="Kalinowski J."/>
            <person name="Ruckert C."/>
        </authorList>
    </citation>
    <scope>NUCLEOTIDE SEQUENCE</scope>
    <source>
        <strain evidence="3">JCM 3346</strain>
    </source>
</reference>
<proteinExistence type="predicted"/>
<dbReference type="RefSeq" id="WP_189086296.1">
    <property type="nucleotide sequence ID" value="NZ_BMRJ01000004.1"/>
</dbReference>
<evidence type="ECO:0000313" key="4">
    <source>
        <dbReference type="Proteomes" id="UP000610303"/>
    </source>
</evidence>
<dbReference type="AlphaFoldDB" id="A0A918KV47"/>
<feature type="transmembrane region" description="Helical" evidence="2">
    <location>
        <begin position="494"/>
        <end position="516"/>
    </location>
</feature>
<feature type="region of interest" description="Disordered" evidence="1">
    <location>
        <begin position="924"/>
        <end position="1021"/>
    </location>
</feature>
<feature type="transmembrane region" description="Helical" evidence="2">
    <location>
        <begin position="556"/>
        <end position="577"/>
    </location>
</feature>
<feature type="transmembrane region" description="Helical" evidence="2">
    <location>
        <begin position="441"/>
        <end position="460"/>
    </location>
</feature>
<dbReference type="InterPro" id="IPR050834">
    <property type="entry name" value="Glycosyltransf_2"/>
</dbReference>
<keyword evidence="2" id="KW-0472">Membrane</keyword>
<keyword evidence="2" id="KW-1133">Transmembrane helix</keyword>
<organism evidence="3 4">
    <name type="scientific">Agromyces mediolanus</name>
    <name type="common">Corynebacterium mediolanum</name>
    <dbReference type="NCBI Taxonomy" id="41986"/>
    <lineage>
        <taxon>Bacteria</taxon>
        <taxon>Bacillati</taxon>
        <taxon>Actinomycetota</taxon>
        <taxon>Actinomycetes</taxon>
        <taxon>Micrococcales</taxon>
        <taxon>Microbacteriaceae</taxon>
        <taxon>Agromyces</taxon>
    </lineage>
</organism>
<dbReference type="PANTHER" id="PTHR43685:SF3">
    <property type="entry name" value="SLR2126 PROTEIN"/>
    <property type="match status" value="1"/>
</dbReference>
<accession>A0A918KV47</accession>
<feature type="transmembrane region" description="Helical" evidence="2">
    <location>
        <begin position="653"/>
        <end position="676"/>
    </location>
</feature>
<evidence type="ECO:0000256" key="2">
    <source>
        <dbReference type="SAM" id="Phobius"/>
    </source>
</evidence>
<dbReference type="Proteomes" id="UP000610303">
    <property type="component" value="Unassembled WGS sequence"/>
</dbReference>
<feature type="transmembrane region" description="Helical" evidence="2">
    <location>
        <begin position="253"/>
        <end position="280"/>
    </location>
</feature>
<feature type="compositionally biased region" description="Low complexity" evidence="1">
    <location>
        <begin position="950"/>
        <end position="963"/>
    </location>
</feature>
<feature type="transmembrane region" description="Helical" evidence="2">
    <location>
        <begin position="628"/>
        <end position="646"/>
    </location>
</feature>
<feature type="transmembrane region" description="Helical" evidence="2">
    <location>
        <begin position="466"/>
        <end position="487"/>
    </location>
</feature>
<dbReference type="Gene3D" id="3.90.550.10">
    <property type="entry name" value="Spore Coat Polysaccharide Biosynthesis Protein SpsA, Chain A"/>
    <property type="match status" value="1"/>
</dbReference>
<dbReference type="PANTHER" id="PTHR43685">
    <property type="entry name" value="GLYCOSYLTRANSFERASE"/>
    <property type="match status" value="1"/>
</dbReference>
<feature type="transmembrane region" description="Helical" evidence="2">
    <location>
        <begin position="410"/>
        <end position="434"/>
    </location>
</feature>
<dbReference type="EMBL" id="BMRJ01000004">
    <property type="protein sequence ID" value="GGR34651.1"/>
    <property type="molecule type" value="Genomic_DNA"/>
</dbReference>
<dbReference type="Pfam" id="PF13641">
    <property type="entry name" value="Glyco_tranf_2_3"/>
    <property type="match status" value="1"/>
</dbReference>
<evidence type="ECO:0008006" key="5">
    <source>
        <dbReference type="Google" id="ProtNLM"/>
    </source>
</evidence>
<feature type="transmembrane region" description="Helical" evidence="2">
    <location>
        <begin position="362"/>
        <end position="390"/>
    </location>
</feature>
<reference evidence="3" key="2">
    <citation type="submission" date="2020-09" db="EMBL/GenBank/DDBJ databases">
        <authorList>
            <person name="Sun Q."/>
            <person name="Ohkuma M."/>
        </authorList>
    </citation>
    <scope>NUCLEOTIDE SEQUENCE</scope>
    <source>
        <strain evidence="3">JCM 3346</strain>
    </source>
</reference>
<name>A0A918KV47_AGRME</name>
<dbReference type="SUPFAM" id="SSF53448">
    <property type="entry name" value="Nucleotide-diphospho-sugar transferases"/>
    <property type="match status" value="1"/>
</dbReference>
<protein>
    <recommendedName>
        <fullName evidence="5">Glycosyltransferase</fullName>
    </recommendedName>
</protein>
<sequence length="1021" mass="105161">MSPRVTAILVVHHGGERLTRVLDAIRAQSRRPERLLIVLAQVNAETRDLAAEAAPDGLIQIEERVAFGEAVRRAEQTLPPPVDDEDAVWLLSEDTEPQPGALLALETTLETARSVAIAGPKLLDAEAPDRIASLGRSMTRFGAAVPLVSGELDQGQHDGLSDVLGVDPGGILVRRAVWRSLDGFDPALPVVDDGLDLAVRARLAGHRVSVVPSAHVRFAGGGLIGPAAGHRAGAVRKRAAATRRAALHRRMSYAPAAALPVHWLSLLPLALLRSVVLLVTKAPGRIVGEFGSAFRTLFAFGAIAHSRRILRGARTVGWSAIAPLRLQPDEMRRRRRIEAEERRARARGRVDGVDFLATGGGWVLLASVVAVVVVLFPLLTAGGVAGGGLLPLSPAVDELWRNAAYGWRDVSTGFVGAADPFQAILAVLGSLAFWSPSWAMVAVWLLALPVAALGAWFAAARLTERGALRALAAALWMFAPPLLTALADGRPGPVLAHVLLGWLLYAALGSATSWATAATASLLFAAVVASAPSLAPALLLAWIVAMCFSGRGAARLALLPIPALALAAPLIWAQLAAGNAIALFADPGLPVPAAVPGPGAIALGFDGAELGGWQGVLDAIGAPIDPRWVVAALLIPLLLAAFASIATGRYRAAAFTLAAVALGFGTAIAAAQLSVAVVGDTAVPVSTIPGQSLMWLGLVLAAVVALDGLRRAAAWLAALLVVVTAGAVVPLGVSMSTGRADVAPAAQRSLPAFVTAEADHDPRVTTLRLVPEASGGLRATLEHGSGATLDDQSTFAQTRTKLDAGELALAEIAGNLASRGGFDADRAIDEFGVSYVLLGAAGEDAERSEIQTADRARAALEANAALVPVGETDFGTLWRFAAAEPDAPAAQIPARAGAPLTGWIATVQLLVFGAVLLLSIPAGVGREEPGRRPRRPRPERPSRRRPKPRPSAVDSAEDAAGSADGAGAGPGETAQDDGAPSVAETSHSAEPGDAPASAEPGDARDGGTPPAEEPEGGRDAR</sequence>
<comment type="caution">
    <text evidence="3">The sequence shown here is derived from an EMBL/GenBank/DDBJ whole genome shotgun (WGS) entry which is preliminary data.</text>
</comment>
<gene>
    <name evidence="3" type="ORF">GCM10010196_30920</name>
</gene>
<feature type="transmembrane region" description="Helical" evidence="2">
    <location>
        <begin position="522"/>
        <end position="544"/>
    </location>
</feature>
<feature type="transmembrane region" description="Helical" evidence="2">
    <location>
        <begin position="713"/>
        <end position="733"/>
    </location>
</feature>
<evidence type="ECO:0000256" key="1">
    <source>
        <dbReference type="SAM" id="MobiDB-lite"/>
    </source>
</evidence>
<feature type="transmembrane region" description="Helical" evidence="2">
    <location>
        <begin position="900"/>
        <end position="925"/>
    </location>
</feature>
<keyword evidence="2" id="KW-0812">Transmembrane</keyword>
<feature type="compositionally biased region" description="Basic and acidic residues" evidence="1">
    <location>
        <begin position="925"/>
        <end position="941"/>
    </location>
</feature>
<keyword evidence="4" id="KW-1185">Reference proteome</keyword>
<dbReference type="InterPro" id="IPR029044">
    <property type="entry name" value="Nucleotide-diphossugar_trans"/>
</dbReference>